<proteinExistence type="predicted"/>
<dbReference type="EMBL" id="JMUI01000023">
    <property type="protein sequence ID" value="KDM51465.1"/>
    <property type="molecule type" value="Genomic_DNA"/>
</dbReference>
<dbReference type="RefSeq" id="WP_031953738.1">
    <property type="nucleotide sequence ID" value="NZ_BBTV01000086.1"/>
</dbReference>
<evidence type="ECO:0000313" key="2">
    <source>
        <dbReference type="Proteomes" id="UP000027208"/>
    </source>
</evidence>
<reference evidence="1 2" key="1">
    <citation type="submission" date="2014-04" db="EMBL/GenBank/DDBJ databases">
        <title>The Genome Sequence of Acinetobacter baumanii BIDMC 57.</title>
        <authorList>
            <consortium name="The Broad Institute Genomics Platform"/>
            <consortium name="The Broad Institute Genome Sequencing Center for Infectious Disease"/>
            <person name="Murphy C."/>
            <person name="Cosimi L."/>
            <person name="Cerqueira G."/>
            <person name="Feldgarden M."/>
            <person name="Earl A."/>
            <person name="Spencer M.D."/>
            <person name="Fodor A."/>
            <person name="Sautter R.L."/>
            <person name="Hung D."/>
            <person name="Onderdonk A.B."/>
            <person name="Ernst C."/>
            <person name="Delaney M."/>
            <person name="DuBois A."/>
            <person name="Young S.K."/>
            <person name="Zeng Q."/>
            <person name="Gargeya S."/>
            <person name="Abouelleil A."/>
            <person name="Alvarado L."/>
            <person name="Chapman S.B."/>
            <person name="Gainer-Dewar J."/>
            <person name="Goldberg J."/>
            <person name="Griggs A."/>
            <person name="Gujja S."/>
            <person name="Hansen M."/>
            <person name="Howarth C."/>
            <person name="Imamovic A."/>
            <person name="Larimer J."/>
            <person name="Pearson M."/>
            <person name="Poon T.W."/>
            <person name="Priest M."/>
            <person name="Roberts A."/>
            <person name="Saif S."/>
            <person name="Shea T."/>
            <person name="Sykes S."/>
            <person name="Wortman J."/>
            <person name="Nusbaum C."/>
            <person name="Birren B."/>
        </authorList>
    </citation>
    <scope>NUCLEOTIDE SEQUENCE [LARGE SCALE GENOMIC DNA]</scope>
    <source>
        <strain evidence="1 2">BIDMC 57</strain>
    </source>
</reference>
<sequence>MIHNKQRIFEHLENKAQQVIDSSLTPFECLKHMNELSGAIDILVKCHIFDEKQDIDKAFDILEQVTTFAQDSLTEVD</sequence>
<organism evidence="1 2">
    <name type="scientific">Acinetobacter nosocomialis</name>
    <dbReference type="NCBI Taxonomy" id="106654"/>
    <lineage>
        <taxon>Bacteria</taxon>
        <taxon>Pseudomonadati</taxon>
        <taxon>Pseudomonadota</taxon>
        <taxon>Gammaproteobacteria</taxon>
        <taxon>Moraxellales</taxon>
        <taxon>Moraxellaceae</taxon>
        <taxon>Acinetobacter</taxon>
        <taxon>Acinetobacter calcoaceticus/baumannii complex</taxon>
    </lineage>
</organism>
<dbReference type="Proteomes" id="UP000027208">
    <property type="component" value="Unassembled WGS sequence"/>
</dbReference>
<name>A0A837AFF0_ACINO</name>
<comment type="caution">
    <text evidence="1">The sequence shown here is derived from an EMBL/GenBank/DDBJ whole genome shotgun (WGS) entry which is preliminary data.</text>
</comment>
<evidence type="ECO:0000313" key="1">
    <source>
        <dbReference type="EMBL" id="KDM51465.1"/>
    </source>
</evidence>
<accession>A0A837AFF0</accession>
<dbReference type="AlphaFoldDB" id="A0A837AFF0"/>
<protein>
    <submittedName>
        <fullName evidence="1">Uncharacterized protein</fullName>
    </submittedName>
</protein>
<gene>
    <name evidence="1" type="ORF">AE32_03957</name>
</gene>